<evidence type="ECO:0000259" key="1">
    <source>
        <dbReference type="Pfam" id="PF00534"/>
    </source>
</evidence>
<dbReference type="SUPFAM" id="SSF53756">
    <property type="entry name" value="UDP-Glycosyltransferase/glycogen phosphorylase"/>
    <property type="match status" value="1"/>
</dbReference>
<organism evidence="3 4">
    <name type="scientific">Peribacillus simplex</name>
    <dbReference type="NCBI Taxonomy" id="1478"/>
    <lineage>
        <taxon>Bacteria</taxon>
        <taxon>Bacillati</taxon>
        <taxon>Bacillota</taxon>
        <taxon>Bacilli</taxon>
        <taxon>Bacillales</taxon>
        <taxon>Bacillaceae</taxon>
        <taxon>Peribacillus</taxon>
    </lineage>
</organism>
<dbReference type="InterPro" id="IPR001296">
    <property type="entry name" value="Glyco_trans_1"/>
</dbReference>
<dbReference type="CDD" id="cd03794">
    <property type="entry name" value="GT4_WbuB-like"/>
    <property type="match status" value="1"/>
</dbReference>
<dbReference type="PANTHER" id="PTHR12526:SF638">
    <property type="entry name" value="SPORE COAT PROTEIN SA"/>
    <property type="match status" value="1"/>
</dbReference>
<feature type="domain" description="Glycosyl transferase family 1" evidence="1">
    <location>
        <begin position="205"/>
        <end position="289"/>
    </location>
</feature>
<gene>
    <name evidence="3" type="ORF">FQP34_23595</name>
</gene>
<proteinExistence type="predicted"/>
<dbReference type="Pfam" id="PF00534">
    <property type="entry name" value="Glycos_transf_1"/>
    <property type="match status" value="1"/>
</dbReference>
<dbReference type="AlphaFoldDB" id="A0A8B5XQR0"/>
<feature type="domain" description="Glycosyltransferase subfamily 4-like N-terminal" evidence="2">
    <location>
        <begin position="27"/>
        <end position="195"/>
    </location>
</feature>
<dbReference type="EMBL" id="VNKI01000013">
    <property type="protein sequence ID" value="TVX76891.1"/>
    <property type="molecule type" value="Genomic_DNA"/>
</dbReference>
<keyword evidence="3" id="KW-0808">Transferase</keyword>
<accession>A0A8B5XQR0</accession>
<reference evidence="3 4" key="1">
    <citation type="submission" date="2019-07" db="EMBL/GenBank/DDBJ databases">
        <title>Genome assembly of Bacillus simplex strain GGC-P6A.</title>
        <authorList>
            <person name="Jennings M.E."/>
            <person name="Barton H.A."/>
        </authorList>
    </citation>
    <scope>NUCLEOTIDE SEQUENCE [LARGE SCALE GENOMIC DNA]</scope>
    <source>
        <strain evidence="3 4">GGC-P6A</strain>
    </source>
</reference>
<sequence>MTLGKRGSEKVKILYLHQYFNTNKGSTRSYEIAKFLVSKNNKVTIITGNSIDSREGIKIISTKTKYKQEYSYLKRLLSFIHYMYKSFFIGVKEKGVDVVYASSTPLTIGLIGMLLAKVKRSEFVFEVRDLWPDIPIELGIIRHEWLKRILLKLESMIYSSADKIIVLSPGMKEDLLKKGVKREKISTVTNFADIDYFSRICSEDKEKALDKLGLKAKFICLYAGTLGFINNIDYILQLAEKTDDPDIIYLIVGDGKEKERLIQVKESKKLNNVIFLDQVSKKEAYLLMAVSHIGLCFVRNHEILDRNSQNKLFDFWAAGKPTLINYKGWQHEVMTKYDAGHGFEYSELSKMREYVKSMKSDKQMYLKIQENIKKLTLNYEKTKLISKLERTLSELVVNNH</sequence>
<protein>
    <submittedName>
        <fullName evidence="3">Glycosyltransferase family 4 protein</fullName>
    </submittedName>
</protein>
<name>A0A8B5XQR0_9BACI</name>
<dbReference type="GO" id="GO:0016757">
    <property type="term" value="F:glycosyltransferase activity"/>
    <property type="evidence" value="ECO:0007669"/>
    <property type="project" value="InterPro"/>
</dbReference>
<dbReference type="Gene3D" id="3.40.50.2000">
    <property type="entry name" value="Glycogen Phosphorylase B"/>
    <property type="match status" value="2"/>
</dbReference>
<evidence type="ECO:0000259" key="2">
    <source>
        <dbReference type="Pfam" id="PF13439"/>
    </source>
</evidence>
<dbReference type="Proteomes" id="UP000317770">
    <property type="component" value="Unassembled WGS sequence"/>
</dbReference>
<dbReference type="Pfam" id="PF13439">
    <property type="entry name" value="Glyco_transf_4"/>
    <property type="match status" value="1"/>
</dbReference>
<evidence type="ECO:0000313" key="4">
    <source>
        <dbReference type="Proteomes" id="UP000317770"/>
    </source>
</evidence>
<comment type="caution">
    <text evidence="3">The sequence shown here is derived from an EMBL/GenBank/DDBJ whole genome shotgun (WGS) entry which is preliminary data.</text>
</comment>
<dbReference type="InterPro" id="IPR028098">
    <property type="entry name" value="Glyco_trans_4-like_N"/>
</dbReference>
<evidence type="ECO:0000313" key="3">
    <source>
        <dbReference type="EMBL" id="TVX76891.1"/>
    </source>
</evidence>
<dbReference type="PANTHER" id="PTHR12526">
    <property type="entry name" value="GLYCOSYLTRANSFERASE"/>
    <property type="match status" value="1"/>
</dbReference>